<keyword evidence="2" id="KW-1185">Reference proteome</keyword>
<sequence>MLTDSLKQSIYKIDAFLMQKQYGTLIVDDGQAYLDLPVGELITLNDSFEIEVINDGEYIPITYDEAVNTMSTDGWSLFAGLQARVK</sequence>
<protein>
    <submittedName>
        <fullName evidence="1">Uncharacterized protein</fullName>
    </submittedName>
</protein>
<evidence type="ECO:0000313" key="2">
    <source>
        <dbReference type="Proteomes" id="UP001465426"/>
    </source>
</evidence>
<proteinExistence type="predicted"/>
<dbReference type="RefSeq" id="WP_349204769.1">
    <property type="nucleotide sequence ID" value="NZ_JBBMFN010000022.1"/>
</dbReference>
<reference evidence="1 2" key="1">
    <citation type="submission" date="2024-03" db="EMBL/GenBank/DDBJ databases">
        <title>Human intestinal bacterial collection.</title>
        <authorList>
            <person name="Pauvert C."/>
            <person name="Hitch T.C.A."/>
            <person name="Clavel T."/>
        </authorList>
    </citation>
    <scope>NUCLEOTIDE SEQUENCE [LARGE SCALE GENOMIC DNA]</scope>
    <source>
        <strain evidence="1 2">CLA-SR-H024</strain>
    </source>
</reference>
<accession>A0ABV1EYJ4</accession>
<name>A0ABV1EYJ4_9BACI</name>
<comment type="caution">
    <text evidence="1">The sequence shown here is derived from an EMBL/GenBank/DDBJ whole genome shotgun (WGS) entry which is preliminary data.</text>
</comment>
<gene>
    <name evidence="1" type="ORF">WMO63_10885</name>
</gene>
<organism evidence="1 2">
    <name type="scientific">Niallia hominis</name>
    <dbReference type="NCBI Taxonomy" id="3133173"/>
    <lineage>
        <taxon>Bacteria</taxon>
        <taxon>Bacillati</taxon>
        <taxon>Bacillota</taxon>
        <taxon>Bacilli</taxon>
        <taxon>Bacillales</taxon>
        <taxon>Bacillaceae</taxon>
        <taxon>Niallia</taxon>
    </lineage>
</organism>
<dbReference type="EMBL" id="JBBMFN010000022">
    <property type="protein sequence ID" value="MEQ2466167.1"/>
    <property type="molecule type" value="Genomic_DNA"/>
</dbReference>
<dbReference type="Proteomes" id="UP001465426">
    <property type="component" value="Unassembled WGS sequence"/>
</dbReference>
<evidence type="ECO:0000313" key="1">
    <source>
        <dbReference type="EMBL" id="MEQ2466167.1"/>
    </source>
</evidence>